<gene>
    <name evidence="3" type="ORF">G4D63_13455</name>
</gene>
<dbReference type="RefSeq" id="WP_163180188.1">
    <property type="nucleotide sequence ID" value="NZ_JAAIWM010000004.1"/>
</dbReference>
<organism evidence="3 4">
    <name type="scientific">Bacillus mesophilus</name>
    <dbReference type="NCBI Taxonomy" id="1808955"/>
    <lineage>
        <taxon>Bacteria</taxon>
        <taxon>Bacillati</taxon>
        <taxon>Bacillota</taxon>
        <taxon>Bacilli</taxon>
        <taxon>Bacillales</taxon>
        <taxon>Bacillaceae</taxon>
        <taxon>Bacillus</taxon>
    </lineage>
</organism>
<protein>
    <submittedName>
        <fullName evidence="3">Uncharacterized protein</fullName>
    </submittedName>
</protein>
<keyword evidence="1" id="KW-0175">Coiled coil</keyword>
<evidence type="ECO:0000256" key="2">
    <source>
        <dbReference type="SAM" id="SignalP"/>
    </source>
</evidence>
<reference evidence="3 4" key="1">
    <citation type="submission" date="2020-02" db="EMBL/GenBank/DDBJ databases">
        <title>Bacillus aquiflavi sp. nov., isolated from yellow water of strong flavor Chinese baijiu in Yibin region of China.</title>
        <authorList>
            <person name="Xie J."/>
        </authorList>
    </citation>
    <scope>NUCLEOTIDE SEQUENCE [LARGE SCALE GENOMIC DNA]</scope>
    <source>
        <strain evidence="3 4">SA4</strain>
    </source>
</reference>
<evidence type="ECO:0000256" key="1">
    <source>
        <dbReference type="SAM" id="Coils"/>
    </source>
</evidence>
<sequence length="219" mass="25193">MRFVNFRICLCIFTLLFITGCSSAELDQVRDERNQLEKRVALLEKEIQQLRKSNNNGTHDGETLTLSYIENQQKHRFVDQNVPLLIQPHSEAQPLNEINANTVVEVHDYVDVNGELWLYVTIPVFDTPINMKGWIKETDTQLYTLEKQDQVTQPIILKVGTPVYKVELFNQTQAVETTELEMDQTCFVSDHQEEFLALGCVGGSSYIVNKAHVMYPEVK</sequence>
<evidence type="ECO:0000313" key="4">
    <source>
        <dbReference type="Proteomes" id="UP000481043"/>
    </source>
</evidence>
<feature type="signal peptide" evidence="2">
    <location>
        <begin position="1"/>
        <end position="24"/>
    </location>
</feature>
<feature type="chain" id="PRO_5026763074" evidence="2">
    <location>
        <begin position="25"/>
        <end position="219"/>
    </location>
</feature>
<dbReference type="SUPFAM" id="SSF161256">
    <property type="entry name" value="RILP dimerisation region"/>
    <property type="match status" value="1"/>
</dbReference>
<dbReference type="EMBL" id="JAAIWM010000004">
    <property type="protein sequence ID" value="NEY72738.1"/>
    <property type="molecule type" value="Genomic_DNA"/>
</dbReference>
<comment type="caution">
    <text evidence="3">The sequence shown here is derived from an EMBL/GenBank/DDBJ whole genome shotgun (WGS) entry which is preliminary data.</text>
</comment>
<feature type="coiled-coil region" evidence="1">
    <location>
        <begin position="26"/>
        <end position="53"/>
    </location>
</feature>
<dbReference type="PROSITE" id="PS51257">
    <property type="entry name" value="PROKAR_LIPOPROTEIN"/>
    <property type="match status" value="1"/>
</dbReference>
<dbReference type="Proteomes" id="UP000481043">
    <property type="component" value="Unassembled WGS sequence"/>
</dbReference>
<accession>A0A6M0QCC0</accession>
<keyword evidence="2" id="KW-0732">Signal</keyword>
<keyword evidence="4" id="KW-1185">Reference proteome</keyword>
<name>A0A6M0QCC0_9BACI</name>
<proteinExistence type="predicted"/>
<evidence type="ECO:0000313" key="3">
    <source>
        <dbReference type="EMBL" id="NEY72738.1"/>
    </source>
</evidence>
<dbReference type="AlphaFoldDB" id="A0A6M0QCC0"/>